<gene>
    <name evidence="3" type="ORF">DB88DRAFT_538134</name>
</gene>
<dbReference type="Gene3D" id="1.10.287.110">
    <property type="entry name" value="DnaJ domain"/>
    <property type="match status" value="1"/>
</dbReference>
<accession>A0AAD9FU45</accession>
<sequence>MTMTMNPASLHAHNRLAKPRTAIPSPTTARGSQTIVLSCSPRSFSCHPTTPESITSPNPSGKGAMSIPGPPYPPRDQTFHPFVNSSLSLRDPLPEKTIELAGQGDVKKGQELQRARHSQSESKPIPVTARTSGILNLWQPTPMAMTLHRMTPMAAYDINTKLPFRILETDQVRLEPLVPAKHLAGFMSLPKESWDVLGDMGPFPTEESALTSIEAFRKDPRSLLLAVVDKQREAKGLSCFAGVYGLIEYNRHAGTLADGLNILFGCINIHPTYFRTHVNSHAMYLVLRFLFDEIKLVRVQYDAVTFNERSIKAALRFGFREEGVCRNLNGFVPEHKKRPGERDRRSQDLWLSSMTDMEWEKDGRERLEGMVARPGAVSIEAYALPFWTLLYFWSIGTGPTGAQIDNVDQVATCGLTISAVETDHWASGMILKDDPESLLRSEGTMEFDASRWTEEGSSFLSEDWNPSIAPLFGHGYAKQLPGSFVLSVQKHARGVWTPKSKELIPVRQTSSPYAFPHYRIIYKIDMPDGSTKVGDGSKDIRTKDVGDLNVFDLPLRHPKCAQALLGDKYPKKAQYYTGERGLSWQHWRAAPIRSSDLDPALIANYSQKGQDLADTTNVIGPGLVGHRNAVRQSLTGLAVASMGSRLSWKDSYIMPPDLFTGNTLAGAWDYALKRMSHVRRDAPLYSGLSSSKPTTPPSPVSLRPPPSSTSSQQSTAALPHATPRSKLKPTYVTATPEPAPRLSSPKLKHEAPRARPLPLLNPPSTAAKPLPKLSPPLERIPDPLGWYRELGIAPTAIFLDRSRQVSAADIIAAARRKLSLIHHPDRNGGDGAKLAHINYVCDHLRNFTDRARYSKMKNTT</sequence>
<comment type="caution">
    <text evidence="3">The sequence shown here is derived from an EMBL/GenBank/DDBJ whole genome shotgun (WGS) entry which is preliminary data.</text>
</comment>
<keyword evidence="4" id="KW-1185">Reference proteome</keyword>
<reference evidence="3" key="1">
    <citation type="submission" date="2023-02" db="EMBL/GenBank/DDBJ databases">
        <title>Identification and recombinant expression of a fungal hydrolase from Papiliotrema laurentii that hydrolyzes apple cutin and clears colloidal polyester polyurethane.</title>
        <authorList>
            <consortium name="DOE Joint Genome Institute"/>
            <person name="Roman V.A."/>
            <person name="Bojanowski C."/>
            <person name="Crable B.R."/>
            <person name="Wagner D.N."/>
            <person name="Hung C.S."/>
            <person name="Nadeau L.J."/>
            <person name="Schratz L."/>
            <person name="Haridas S."/>
            <person name="Pangilinan J."/>
            <person name="Lipzen A."/>
            <person name="Na H."/>
            <person name="Yan M."/>
            <person name="Ng V."/>
            <person name="Grigoriev I.V."/>
            <person name="Spatafora J.W."/>
            <person name="Barlow D."/>
            <person name="Biffinger J."/>
            <person name="Kelley-Loughnane N."/>
            <person name="Varaljay V.A."/>
            <person name="Crookes-Goodson W.J."/>
        </authorList>
    </citation>
    <scope>NUCLEOTIDE SEQUENCE</scope>
    <source>
        <strain evidence="3">5307AH</strain>
    </source>
</reference>
<feature type="region of interest" description="Disordered" evidence="1">
    <location>
        <begin position="1"/>
        <end position="78"/>
    </location>
</feature>
<feature type="region of interest" description="Disordered" evidence="1">
    <location>
        <begin position="102"/>
        <end position="125"/>
    </location>
</feature>
<dbReference type="EMBL" id="JAODAN010000002">
    <property type="protein sequence ID" value="KAK1926215.1"/>
    <property type="molecule type" value="Genomic_DNA"/>
</dbReference>
<feature type="domain" description="J" evidence="2">
    <location>
        <begin position="785"/>
        <end position="857"/>
    </location>
</feature>
<dbReference type="InterPro" id="IPR036869">
    <property type="entry name" value="J_dom_sf"/>
</dbReference>
<dbReference type="GO" id="GO:1990189">
    <property type="term" value="F:protein N-terminal-serine acetyltransferase activity"/>
    <property type="evidence" value="ECO:0007669"/>
    <property type="project" value="TreeGrafter"/>
</dbReference>
<dbReference type="AlphaFoldDB" id="A0AAD9FU45"/>
<dbReference type="PANTHER" id="PTHR43441:SF5">
    <property type="entry name" value="FAMILY ACETYLTRANSFERASE, PUTATIVE-RELATED"/>
    <property type="match status" value="1"/>
</dbReference>
<dbReference type="SUPFAM" id="SSF46565">
    <property type="entry name" value="Chaperone J-domain"/>
    <property type="match status" value="1"/>
</dbReference>
<evidence type="ECO:0000256" key="1">
    <source>
        <dbReference type="SAM" id="MobiDB-lite"/>
    </source>
</evidence>
<evidence type="ECO:0000313" key="4">
    <source>
        <dbReference type="Proteomes" id="UP001182556"/>
    </source>
</evidence>
<dbReference type="PANTHER" id="PTHR43441">
    <property type="entry name" value="RIBOSOMAL-PROTEIN-SERINE ACETYLTRANSFERASE"/>
    <property type="match status" value="1"/>
</dbReference>
<feature type="region of interest" description="Disordered" evidence="1">
    <location>
        <begin position="684"/>
        <end position="775"/>
    </location>
</feature>
<dbReference type="GO" id="GO:0008999">
    <property type="term" value="F:protein-N-terminal-alanine acetyltransferase activity"/>
    <property type="evidence" value="ECO:0007669"/>
    <property type="project" value="TreeGrafter"/>
</dbReference>
<evidence type="ECO:0000313" key="3">
    <source>
        <dbReference type="EMBL" id="KAK1926215.1"/>
    </source>
</evidence>
<proteinExistence type="predicted"/>
<protein>
    <recommendedName>
        <fullName evidence="2">J domain-containing protein</fullName>
    </recommendedName>
</protein>
<feature type="compositionally biased region" description="Basic and acidic residues" evidence="1">
    <location>
        <begin position="105"/>
        <end position="120"/>
    </location>
</feature>
<dbReference type="InterPro" id="IPR001623">
    <property type="entry name" value="DnaJ_domain"/>
</dbReference>
<dbReference type="SUPFAM" id="SSF55729">
    <property type="entry name" value="Acyl-CoA N-acyltransferases (Nat)"/>
    <property type="match status" value="1"/>
</dbReference>
<dbReference type="PROSITE" id="PS50076">
    <property type="entry name" value="DNAJ_2"/>
    <property type="match status" value="1"/>
</dbReference>
<dbReference type="InterPro" id="IPR051908">
    <property type="entry name" value="Ribosomal_N-acetyltransferase"/>
</dbReference>
<feature type="compositionally biased region" description="Polar residues" evidence="1">
    <location>
        <begin position="24"/>
        <end position="59"/>
    </location>
</feature>
<dbReference type="Proteomes" id="UP001182556">
    <property type="component" value="Unassembled WGS sequence"/>
</dbReference>
<dbReference type="InterPro" id="IPR016181">
    <property type="entry name" value="Acyl_CoA_acyltransferase"/>
</dbReference>
<evidence type="ECO:0000259" key="2">
    <source>
        <dbReference type="PROSITE" id="PS50076"/>
    </source>
</evidence>
<name>A0AAD9FU45_PAPLA</name>
<dbReference type="Gene3D" id="3.40.630.30">
    <property type="match status" value="1"/>
</dbReference>
<feature type="compositionally biased region" description="Pro residues" evidence="1">
    <location>
        <begin position="694"/>
        <end position="707"/>
    </location>
</feature>
<organism evidence="3 4">
    <name type="scientific">Papiliotrema laurentii</name>
    <name type="common">Cryptococcus laurentii</name>
    <dbReference type="NCBI Taxonomy" id="5418"/>
    <lineage>
        <taxon>Eukaryota</taxon>
        <taxon>Fungi</taxon>
        <taxon>Dikarya</taxon>
        <taxon>Basidiomycota</taxon>
        <taxon>Agaricomycotina</taxon>
        <taxon>Tremellomycetes</taxon>
        <taxon>Tremellales</taxon>
        <taxon>Rhynchogastremaceae</taxon>
        <taxon>Papiliotrema</taxon>
    </lineage>
</organism>